<comment type="caution">
    <text evidence="1">The sequence shown here is derived from an EMBL/GenBank/DDBJ whole genome shotgun (WGS) entry which is preliminary data.</text>
</comment>
<name>A0A9K3GN98_9EUKA</name>
<evidence type="ECO:0000313" key="1">
    <source>
        <dbReference type="EMBL" id="GIQ90119.1"/>
    </source>
</evidence>
<proteinExistence type="predicted"/>
<reference evidence="1 2" key="1">
    <citation type="journal article" date="2018" name="PLoS ONE">
        <title>The draft genome of Kipferlia bialata reveals reductive genome evolution in fornicate parasites.</title>
        <authorList>
            <person name="Tanifuji G."/>
            <person name="Takabayashi S."/>
            <person name="Kume K."/>
            <person name="Takagi M."/>
            <person name="Nakayama T."/>
            <person name="Kamikawa R."/>
            <person name="Inagaki Y."/>
            <person name="Hashimoto T."/>
        </authorList>
    </citation>
    <scope>NUCLEOTIDE SEQUENCE [LARGE SCALE GENOMIC DNA]</scope>
    <source>
        <strain evidence="1">NY0173</strain>
    </source>
</reference>
<dbReference type="AlphaFoldDB" id="A0A9K3GN98"/>
<accession>A0A9K3GN98</accession>
<evidence type="ECO:0000313" key="2">
    <source>
        <dbReference type="Proteomes" id="UP000265618"/>
    </source>
</evidence>
<keyword evidence="2" id="KW-1185">Reference proteome</keyword>
<protein>
    <submittedName>
        <fullName evidence="1">Uncharacterized protein</fullName>
    </submittedName>
</protein>
<dbReference type="EMBL" id="BDIP01005783">
    <property type="protein sequence ID" value="GIQ90119.1"/>
    <property type="molecule type" value="Genomic_DNA"/>
</dbReference>
<dbReference type="Proteomes" id="UP000265618">
    <property type="component" value="Unassembled WGS sequence"/>
</dbReference>
<gene>
    <name evidence="1" type="ORF">KIPB_012786</name>
</gene>
<feature type="non-terminal residue" evidence="1">
    <location>
        <position position="69"/>
    </location>
</feature>
<sequence length="69" mass="7827">ELIPDLRRGENVLGTQVRTLVLGLDATQRSLDRKRGREGASAQRRGERLGGRASMTWRSLVELLEQQLR</sequence>
<organism evidence="1 2">
    <name type="scientific">Kipferlia bialata</name>
    <dbReference type="NCBI Taxonomy" id="797122"/>
    <lineage>
        <taxon>Eukaryota</taxon>
        <taxon>Metamonada</taxon>
        <taxon>Carpediemonas-like organisms</taxon>
        <taxon>Kipferlia</taxon>
    </lineage>
</organism>